<name>A0A6F8Z0N1_9ACTN</name>
<dbReference type="Pfam" id="PF04909">
    <property type="entry name" value="Amidohydro_2"/>
    <property type="match status" value="1"/>
</dbReference>
<dbReference type="Proteomes" id="UP000503011">
    <property type="component" value="Chromosome"/>
</dbReference>
<dbReference type="InterPro" id="IPR032466">
    <property type="entry name" value="Metal_Hydrolase"/>
</dbReference>
<reference evidence="3 4" key="1">
    <citation type="submission" date="2020-03" db="EMBL/GenBank/DDBJ databases">
        <title>Whole genome shotgun sequence of Phytohabitans suffuscus NBRC 105367.</title>
        <authorList>
            <person name="Komaki H."/>
            <person name="Tamura T."/>
        </authorList>
    </citation>
    <scope>NUCLEOTIDE SEQUENCE [LARGE SCALE GENOMIC DNA]</scope>
    <source>
        <strain evidence="3 4">NBRC 105367</strain>
    </source>
</reference>
<dbReference type="Gene3D" id="3.20.20.140">
    <property type="entry name" value="Metal-dependent hydrolases"/>
    <property type="match status" value="1"/>
</dbReference>
<dbReference type="InterPro" id="IPR006680">
    <property type="entry name" value="Amidohydro-rel"/>
</dbReference>
<accession>A0A6F8Z0N1</accession>
<dbReference type="RefSeq" id="WP_173165390.1">
    <property type="nucleotide sequence ID" value="NZ_AP022871.1"/>
</dbReference>
<evidence type="ECO:0000313" key="3">
    <source>
        <dbReference type="EMBL" id="BCB91869.1"/>
    </source>
</evidence>
<proteinExistence type="predicted"/>
<dbReference type="InterPro" id="IPR032465">
    <property type="entry name" value="ACMSD"/>
</dbReference>
<organism evidence="3 4">
    <name type="scientific">Phytohabitans suffuscus</name>
    <dbReference type="NCBI Taxonomy" id="624315"/>
    <lineage>
        <taxon>Bacteria</taxon>
        <taxon>Bacillati</taxon>
        <taxon>Actinomycetota</taxon>
        <taxon>Actinomycetes</taxon>
        <taxon>Micromonosporales</taxon>
        <taxon>Micromonosporaceae</taxon>
    </lineage>
</organism>
<evidence type="ECO:0000313" key="4">
    <source>
        <dbReference type="Proteomes" id="UP000503011"/>
    </source>
</evidence>
<evidence type="ECO:0000256" key="1">
    <source>
        <dbReference type="ARBA" id="ARBA00023239"/>
    </source>
</evidence>
<dbReference type="PANTHER" id="PTHR21240:SF28">
    <property type="entry name" value="ISO-OROTATE DECARBOXYLASE (EUROFUNG)"/>
    <property type="match status" value="1"/>
</dbReference>
<dbReference type="GO" id="GO:0016831">
    <property type="term" value="F:carboxy-lyase activity"/>
    <property type="evidence" value="ECO:0007669"/>
    <property type="project" value="InterPro"/>
</dbReference>
<sequence>MTTYDVHAHICPTELIDLLRVDGHRFDTEVLTGPDGDVSLVFAGRQKVGPLPPELGDAPARLAAMDSAGVDVQLVSHRTELSAYALAGDSGVRYARAFNEILAAEVSRAPDRFVALGTIPLQHPTAAAEELRHAVRDLGMAGVEIASTVDGTALDAVELEPVWEVANELRCLVLLHPLPLRGVDLSRYFLANMVGRPAESTIAAAHLVFSGVFDRNPDLVVCMVHGGGFLPYQIGRMQKGYQVVPHLAARHLRTPPLEIVKRLYYDSLVHIPQVISYLVDLVGADRVVMGSDYPYEMHERQPVKAIEAVPSLTDEQRSLILGGNVERILAGIKR</sequence>
<dbReference type="PANTHER" id="PTHR21240">
    <property type="entry name" value="2-AMINO-3-CARBOXYLMUCONATE-6-SEMIALDEHYDE DECARBOXYLASE"/>
    <property type="match status" value="1"/>
</dbReference>
<keyword evidence="3" id="KW-0378">Hydrolase</keyword>
<gene>
    <name evidence="3" type="ORF">Psuf_091820</name>
</gene>
<dbReference type="GO" id="GO:0016787">
    <property type="term" value="F:hydrolase activity"/>
    <property type="evidence" value="ECO:0007669"/>
    <property type="project" value="UniProtKB-KW"/>
</dbReference>
<evidence type="ECO:0000259" key="2">
    <source>
        <dbReference type="Pfam" id="PF04909"/>
    </source>
</evidence>
<dbReference type="GO" id="GO:0005737">
    <property type="term" value="C:cytoplasm"/>
    <property type="evidence" value="ECO:0007669"/>
    <property type="project" value="TreeGrafter"/>
</dbReference>
<dbReference type="GO" id="GO:0019748">
    <property type="term" value="P:secondary metabolic process"/>
    <property type="evidence" value="ECO:0007669"/>
    <property type="project" value="TreeGrafter"/>
</dbReference>
<keyword evidence="1" id="KW-0456">Lyase</keyword>
<dbReference type="KEGG" id="psuu:Psuf_091820"/>
<reference evidence="3 4" key="2">
    <citation type="submission" date="2020-03" db="EMBL/GenBank/DDBJ databases">
        <authorList>
            <person name="Ichikawa N."/>
            <person name="Kimura A."/>
            <person name="Kitahashi Y."/>
            <person name="Uohara A."/>
        </authorList>
    </citation>
    <scope>NUCLEOTIDE SEQUENCE [LARGE SCALE GENOMIC DNA]</scope>
    <source>
        <strain evidence="3 4">NBRC 105367</strain>
    </source>
</reference>
<dbReference type="EMBL" id="AP022871">
    <property type="protein sequence ID" value="BCB91869.1"/>
    <property type="molecule type" value="Genomic_DNA"/>
</dbReference>
<dbReference type="SUPFAM" id="SSF51556">
    <property type="entry name" value="Metallo-dependent hydrolases"/>
    <property type="match status" value="1"/>
</dbReference>
<feature type="domain" description="Amidohydrolase-related" evidence="2">
    <location>
        <begin position="4"/>
        <end position="329"/>
    </location>
</feature>
<keyword evidence="4" id="KW-1185">Reference proteome</keyword>
<protein>
    <submittedName>
        <fullName evidence="3">Amidohydrolase</fullName>
    </submittedName>
</protein>
<dbReference type="AlphaFoldDB" id="A0A6F8Z0N1"/>